<keyword evidence="4" id="KW-0804">Transcription</keyword>
<dbReference type="SUPFAM" id="SSF53822">
    <property type="entry name" value="Periplasmic binding protein-like I"/>
    <property type="match status" value="1"/>
</dbReference>
<evidence type="ECO:0000256" key="4">
    <source>
        <dbReference type="ARBA" id="ARBA00023163"/>
    </source>
</evidence>
<dbReference type="PROSITE" id="PS50949">
    <property type="entry name" value="HTH_GNTR"/>
    <property type="match status" value="1"/>
</dbReference>
<dbReference type="Proteomes" id="UP001597262">
    <property type="component" value="Unassembled WGS sequence"/>
</dbReference>
<accession>A0ABW3S0N4</accession>
<comment type="caution">
    <text evidence="6">The sequence shown here is derived from an EMBL/GenBank/DDBJ whole genome shotgun (WGS) entry which is preliminary data.</text>
</comment>
<evidence type="ECO:0000259" key="5">
    <source>
        <dbReference type="PROSITE" id="PS50949"/>
    </source>
</evidence>
<sequence length="384" mass="43505">MPDSISKPMYEKIYEAIRERIVSGQYKTGERVPSEKELCDEFSVSRITSKRALEMLTNEGYIIRQPGRGSFVNETLREPAAAGTPAVLRPERDRTGKLLIGLVITNFDESYGMELIYGMEEAARENHCFLVLRRTFGIQSYEEEAIQELLELGVDGMIIFPAQGEFFNAEILKLVISQFPFVLVDRYLKGLSASSISSDNILAAKEAAKYLFDLGHKHVAFITQPFDNTTAIEERIEGFIEAHEERGIVVERELWLENIASSVPNNFDLEAREKDIQIIVEHLRNNPKITAVFAVEYKIAELVFEAVERLQLSVPDDLSILCFDSPKIYSPPYFTYVMQNQIEMGRRAIESIIKLLHHESVPGKTTLPTKLVVGRTTAPPRANL</sequence>
<evidence type="ECO:0000313" key="7">
    <source>
        <dbReference type="Proteomes" id="UP001597262"/>
    </source>
</evidence>
<dbReference type="PANTHER" id="PTHR30146:SF95">
    <property type="entry name" value="RIBOSE OPERON REPRESSOR"/>
    <property type="match status" value="1"/>
</dbReference>
<evidence type="ECO:0000256" key="1">
    <source>
        <dbReference type="ARBA" id="ARBA00022491"/>
    </source>
</evidence>
<dbReference type="RefSeq" id="WP_379320700.1">
    <property type="nucleotide sequence ID" value="NZ_JBHTLM010000015.1"/>
</dbReference>
<dbReference type="EMBL" id="JBHTLM010000015">
    <property type="protein sequence ID" value="MFD1178254.1"/>
    <property type="molecule type" value="Genomic_DNA"/>
</dbReference>
<keyword evidence="1" id="KW-0678">Repressor</keyword>
<dbReference type="PRINTS" id="PR00035">
    <property type="entry name" value="HTHGNTR"/>
</dbReference>
<dbReference type="SUPFAM" id="SSF46785">
    <property type="entry name" value="Winged helix' DNA-binding domain"/>
    <property type="match status" value="1"/>
</dbReference>
<evidence type="ECO:0000256" key="2">
    <source>
        <dbReference type="ARBA" id="ARBA00023015"/>
    </source>
</evidence>
<dbReference type="InterPro" id="IPR028082">
    <property type="entry name" value="Peripla_BP_I"/>
</dbReference>
<dbReference type="PANTHER" id="PTHR30146">
    <property type="entry name" value="LACI-RELATED TRANSCRIPTIONAL REPRESSOR"/>
    <property type="match status" value="1"/>
</dbReference>
<evidence type="ECO:0000313" key="6">
    <source>
        <dbReference type="EMBL" id="MFD1178254.1"/>
    </source>
</evidence>
<proteinExistence type="predicted"/>
<dbReference type="Pfam" id="PF13377">
    <property type="entry name" value="Peripla_BP_3"/>
    <property type="match status" value="1"/>
</dbReference>
<organism evidence="6 7">
    <name type="scientific">Paenibacillus puldeungensis</name>
    <dbReference type="NCBI Taxonomy" id="696536"/>
    <lineage>
        <taxon>Bacteria</taxon>
        <taxon>Bacillati</taxon>
        <taxon>Bacillota</taxon>
        <taxon>Bacilli</taxon>
        <taxon>Bacillales</taxon>
        <taxon>Paenibacillaceae</taxon>
        <taxon>Paenibacillus</taxon>
    </lineage>
</organism>
<gene>
    <name evidence="6" type="ORF">ACFQ3W_18420</name>
</gene>
<keyword evidence="3" id="KW-0238">DNA-binding</keyword>
<dbReference type="InterPro" id="IPR000524">
    <property type="entry name" value="Tscrpt_reg_HTH_GntR"/>
</dbReference>
<dbReference type="InterPro" id="IPR036388">
    <property type="entry name" value="WH-like_DNA-bd_sf"/>
</dbReference>
<dbReference type="InterPro" id="IPR036390">
    <property type="entry name" value="WH_DNA-bd_sf"/>
</dbReference>
<evidence type="ECO:0000256" key="3">
    <source>
        <dbReference type="ARBA" id="ARBA00023125"/>
    </source>
</evidence>
<keyword evidence="2" id="KW-0805">Transcription regulation</keyword>
<dbReference type="Gene3D" id="3.40.50.2300">
    <property type="match status" value="2"/>
</dbReference>
<protein>
    <submittedName>
        <fullName evidence="6">GntR family transcriptional regulator</fullName>
    </submittedName>
</protein>
<dbReference type="Gene3D" id="1.10.10.10">
    <property type="entry name" value="Winged helix-like DNA-binding domain superfamily/Winged helix DNA-binding domain"/>
    <property type="match status" value="1"/>
</dbReference>
<dbReference type="SMART" id="SM00345">
    <property type="entry name" value="HTH_GNTR"/>
    <property type="match status" value="1"/>
</dbReference>
<dbReference type="InterPro" id="IPR046335">
    <property type="entry name" value="LacI/GalR-like_sensor"/>
</dbReference>
<dbReference type="Pfam" id="PF00392">
    <property type="entry name" value="GntR"/>
    <property type="match status" value="1"/>
</dbReference>
<reference evidence="7" key="1">
    <citation type="journal article" date="2019" name="Int. J. Syst. Evol. Microbiol.">
        <title>The Global Catalogue of Microorganisms (GCM) 10K type strain sequencing project: providing services to taxonomists for standard genome sequencing and annotation.</title>
        <authorList>
            <consortium name="The Broad Institute Genomics Platform"/>
            <consortium name="The Broad Institute Genome Sequencing Center for Infectious Disease"/>
            <person name="Wu L."/>
            <person name="Ma J."/>
        </authorList>
    </citation>
    <scope>NUCLEOTIDE SEQUENCE [LARGE SCALE GENOMIC DNA]</scope>
    <source>
        <strain evidence="7">CCUG 59189</strain>
    </source>
</reference>
<feature type="domain" description="HTH gntR-type" evidence="5">
    <location>
        <begin position="7"/>
        <end position="75"/>
    </location>
</feature>
<dbReference type="CDD" id="cd06267">
    <property type="entry name" value="PBP1_LacI_sugar_binding-like"/>
    <property type="match status" value="1"/>
</dbReference>
<dbReference type="CDD" id="cd07377">
    <property type="entry name" value="WHTH_GntR"/>
    <property type="match status" value="1"/>
</dbReference>
<name>A0ABW3S0N4_9BACL</name>
<keyword evidence="7" id="KW-1185">Reference proteome</keyword>